<evidence type="ECO:0000259" key="1">
    <source>
        <dbReference type="PROSITE" id="PS50042"/>
    </source>
</evidence>
<evidence type="ECO:0000313" key="2">
    <source>
        <dbReference type="EMBL" id="CAA6819125.1"/>
    </source>
</evidence>
<dbReference type="SUPFAM" id="SSF51206">
    <property type="entry name" value="cAMP-binding domain-like"/>
    <property type="match status" value="1"/>
</dbReference>
<sequence length="162" mass="18197">MSNTRNSEDIIEVCGKFCQALTREEVEMFLKFTTIRDIAAREIIADIGEVGDEFYLVIEGEVRLYQKDAAGEIEVGRIKAGGLVGEMSFFDKLPRTIRLAAGKHGTSVIVVTRPMYKRLTIEHPYIAVNLLEFIILSLDQLVRSAGKDISTMYKNMSGIGYR</sequence>
<dbReference type="CDD" id="cd00038">
    <property type="entry name" value="CAP_ED"/>
    <property type="match status" value="1"/>
</dbReference>
<dbReference type="AlphaFoldDB" id="A0A6S6TIK0"/>
<feature type="domain" description="Cyclic nucleotide-binding" evidence="1">
    <location>
        <begin position="17"/>
        <end position="119"/>
    </location>
</feature>
<dbReference type="InterPro" id="IPR018490">
    <property type="entry name" value="cNMP-bd_dom_sf"/>
</dbReference>
<dbReference type="SMART" id="SM00100">
    <property type="entry name" value="cNMP"/>
    <property type="match status" value="1"/>
</dbReference>
<dbReference type="Gene3D" id="2.60.120.10">
    <property type="entry name" value="Jelly Rolls"/>
    <property type="match status" value="1"/>
</dbReference>
<dbReference type="PROSITE" id="PS50042">
    <property type="entry name" value="CNMP_BINDING_3"/>
    <property type="match status" value="1"/>
</dbReference>
<organism evidence="2">
    <name type="scientific">uncultured Thiotrichaceae bacterium</name>
    <dbReference type="NCBI Taxonomy" id="298394"/>
    <lineage>
        <taxon>Bacteria</taxon>
        <taxon>Pseudomonadati</taxon>
        <taxon>Pseudomonadota</taxon>
        <taxon>Gammaproteobacteria</taxon>
        <taxon>Thiotrichales</taxon>
        <taxon>Thiotrichaceae</taxon>
        <taxon>environmental samples</taxon>
    </lineage>
</organism>
<dbReference type="EMBL" id="CACVAY010000091">
    <property type="protein sequence ID" value="CAA6819125.1"/>
    <property type="molecule type" value="Genomic_DNA"/>
</dbReference>
<protein>
    <submittedName>
        <fullName evidence="2">Cyclic nucleotide-binding domain-containing protein</fullName>
    </submittedName>
</protein>
<reference evidence="2" key="1">
    <citation type="submission" date="2020-01" db="EMBL/GenBank/DDBJ databases">
        <authorList>
            <person name="Meier V. D."/>
            <person name="Meier V D."/>
        </authorList>
    </citation>
    <scope>NUCLEOTIDE SEQUENCE</scope>
    <source>
        <strain evidence="2">HLG_WM_MAG_07</strain>
    </source>
</reference>
<dbReference type="Pfam" id="PF00027">
    <property type="entry name" value="cNMP_binding"/>
    <property type="match status" value="1"/>
</dbReference>
<accession>A0A6S6TIK0</accession>
<proteinExistence type="predicted"/>
<dbReference type="InterPro" id="IPR000595">
    <property type="entry name" value="cNMP-bd_dom"/>
</dbReference>
<dbReference type="InterPro" id="IPR014710">
    <property type="entry name" value="RmlC-like_jellyroll"/>
</dbReference>
<name>A0A6S6TIK0_9GAMM</name>
<gene>
    <name evidence="2" type="ORF">HELGO_WM18627</name>
</gene>